<dbReference type="CDD" id="cd16830">
    <property type="entry name" value="HemS-like_N"/>
    <property type="match status" value="1"/>
</dbReference>
<organism evidence="2 3">
    <name type="scientific">Leeia speluncae</name>
    <dbReference type="NCBI Taxonomy" id="2884804"/>
    <lineage>
        <taxon>Bacteria</taxon>
        <taxon>Pseudomonadati</taxon>
        <taxon>Pseudomonadota</taxon>
        <taxon>Betaproteobacteria</taxon>
        <taxon>Neisseriales</taxon>
        <taxon>Leeiaceae</taxon>
        <taxon>Leeia</taxon>
    </lineage>
</organism>
<dbReference type="Proteomes" id="UP001165395">
    <property type="component" value="Unassembled WGS sequence"/>
</dbReference>
<sequence>MTNREADLVIRVAALKQSTGKRYIEVAAELGLSEGEMIAAHQQLPSDMSALSSQALLPRWSEIIQALESVGEVMALTRNPACVHEKTGVYQLKSNESTHIGLVIGTEIDLRLFYKEWAYGFAVTDQSGKTEQISLQFFDHQGVAIHKVYLKPTSNREAFFTLVSRFQSAEKLVLPPKAALQPVAKIDAPDDRIDINGFRTAWRSLRDTHEFFGLLKQFGVSRTQGLRLAEPEFAQAVDKSSTHQILESAASLGIEIMVFVVNHGVIQIHTGTVTKIAVMGPWLNVLDPGFNLHLREDLIANSWVVRKPTVDGLVTSLEIYDEAGNVIAMFFGARKPGKPERCEWRRLIDGLLEESTSCAA</sequence>
<name>A0ABS8D6U2_9NEIS</name>
<proteinExistence type="predicted"/>
<dbReference type="RefSeq" id="WP_227180702.1">
    <property type="nucleotide sequence ID" value="NZ_JAJBZT010000005.1"/>
</dbReference>
<dbReference type="InterPro" id="IPR053733">
    <property type="entry name" value="Heme_Transport_Util_sf"/>
</dbReference>
<dbReference type="Gene3D" id="3.40.1570.10">
    <property type="entry name" value="HemS/ChuS/ChuX like domains"/>
    <property type="match status" value="2"/>
</dbReference>
<accession>A0ABS8D6U2</accession>
<feature type="domain" description="Haemin-degrading HemS/ChuX" evidence="1">
    <location>
        <begin position="219"/>
        <end position="350"/>
    </location>
</feature>
<protein>
    <submittedName>
        <fullName evidence="2">Hemin-degrading factor</fullName>
    </submittedName>
</protein>
<dbReference type="CDD" id="cd16831">
    <property type="entry name" value="HemS-like_C"/>
    <property type="match status" value="1"/>
</dbReference>
<evidence type="ECO:0000259" key="1">
    <source>
        <dbReference type="Pfam" id="PF05171"/>
    </source>
</evidence>
<dbReference type="Pfam" id="PF05171">
    <property type="entry name" value="HemS"/>
    <property type="match status" value="2"/>
</dbReference>
<comment type="caution">
    <text evidence="2">The sequence shown here is derived from an EMBL/GenBank/DDBJ whole genome shotgun (WGS) entry which is preliminary data.</text>
</comment>
<evidence type="ECO:0000313" key="3">
    <source>
        <dbReference type="Proteomes" id="UP001165395"/>
    </source>
</evidence>
<dbReference type="InterPro" id="IPR007845">
    <property type="entry name" value="HemS/ChuX_dom"/>
</dbReference>
<evidence type="ECO:0000313" key="2">
    <source>
        <dbReference type="EMBL" id="MCB6183920.1"/>
    </source>
</evidence>
<dbReference type="SUPFAM" id="SSF144064">
    <property type="entry name" value="Heme iron utilization protein-like"/>
    <property type="match status" value="1"/>
</dbReference>
<gene>
    <name evidence="2" type="ORF">LIN78_10230</name>
</gene>
<feature type="domain" description="Haemin-degrading HemS/ChuX" evidence="1">
    <location>
        <begin position="36"/>
        <end position="166"/>
    </location>
</feature>
<dbReference type="EMBL" id="JAJBZT010000005">
    <property type="protein sequence ID" value="MCB6183920.1"/>
    <property type="molecule type" value="Genomic_DNA"/>
</dbReference>
<reference evidence="2" key="1">
    <citation type="submission" date="2021-10" db="EMBL/GenBank/DDBJ databases">
        <title>The complete genome sequence of Leeia sp. TBRC 13508.</title>
        <authorList>
            <person name="Charoenyingcharoen P."/>
            <person name="Yukphan P."/>
        </authorList>
    </citation>
    <scope>NUCLEOTIDE SEQUENCE</scope>
    <source>
        <strain evidence="2">TBRC 13508</strain>
    </source>
</reference>
<keyword evidence="3" id="KW-1185">Reference proteome</keyword>